<proteinExistence type="predicted"/>
<dbReference type="Proteomes" id="UP001058120">
    <property type="component" value="Chromosome"/>
</dbReference>
<keyword evidence="1" id="KW-0812">Transmembrane</keyword>
<evidence type="ECO:0000256" key="1">
    <source>
        <dbReference type="SAM" id="Phobius"/>
    </source>
</evidence>
<accession>A0ABY5Y096</accession>
<protein>
    <submittedName>
        <fullName evidence="2">AzlD domain-containing protein</fullName>
    </submittedName>
</protein>
<keyword evidence="1" id="KW-1133">Transmembrane helix</keyword>
<evidence type="ECO:0000313" key="2">
    <source>
        <dbReference type="EMBL" id="UWX05582.1"/>
    </source>
</evidence>
<feature type="transmembrane region" description="Helical" evidence="1">
    <location>
        <begin position="6"/>
        <end position="28"/>
    </location>
</feature>
<sequence>MSFVDGFFLLAAMMIGVYIPRLLPMGLLAKRTIGKNFQTWLSYIPVAILSALLAPEIFMRNGEFFFAKENLFLIAFGPALLAAYFTKSLFATLLTGMVLVAAMRYFNIFA</sequence>
<keyword evidence="1" id="KW-0472">Membrane</keyword>
<feature type="transmembrane region" description="Helical" evidence="1">
    <location>
        <begin position="71"/>
        <end position="102"/>
    </location>
</feature>
<organism evidence="2 3">
    <name type="scientific">Taurinivorans muris</name>
    <dbReference type="NCBI Taxonomy" id="2787751"/>
    <lineage>
        <taxon>Bacteria</taxon>
        <taxon>Pseudomonadati</taxon>
        <taxon>Thermodesulfobacteriota</taxon>
        <taxon>Desulfovibrionia</taxon>
        <taxon>Desulfovibrionales</taxon>
        <taxon>Desulfovibrionaceae</taxon>
        <taxon>Taurinivorans</taxon>
    </lineage>
</organism>
<evidence type="ECO:0000313" key="3">
    <source>
        <dbReference type="Proteomes" id="UP001058120"/>
    </source>
</evidence>
<feature type="transmembrane region" description="Helical" evidence="1">
    <location>
        <begin position="40"/>
        <end position="59"/>
    </location>
</feature>
<dbReference type="EMBL" id="CP065938">
    <property type="protein sequence ID" value="UWX05582.1"/>
    <property type="molecule type" value="Genomic_DNA"/>
</dbReference>
<gene>
    <name evidence="2" type="ORF">JBF11_09065</name>
</gene>
<name>A0ABY5Y096_9BACT</name>
<reference evidence="2" key="1">
    <citation type="submission" date="2020-12" db="EMBL/GenBank/DDBJ databases">
        <title>Taurinivorans muris gen. nov., sp. nov., fundamental and realized metabolic niche of a ubiquitous sulfidogenic bacterium in the murine intestine.</title>
        <authorList>
            <person name="Ye H."/>
            <person name="Hanson B.T."/>
            <person name="Loy A."/>
        </authorList>
    </citation>
    <scope>NUCLEOTIDE SEQUENCE</scope>
    <source>
        <strain evidence="2">LT0009</strain>
    </source>
</reference>
<dbReference type="RefSeq" id="WP_334315166.1">
    <property type="nucleotide sequence ID" value="NZ_CP065938.1"/>
</dbReference>
<dbReference type="InterPro" id="IPR008407">
    <property type="entry name" value="Brnchd-chn_aa_trnsp_AzlD"/>
</dbReference>
<dbReference type="Pfam" id="PF05437">
    <property type="entry name" value="AzlD"/>
    <property type="match status" value="1"/>
</dbReference>
<keyword evidence="3" id="KW-1185">Reference proteome</keyword>